<sequence>MNDAGRQHMRGPKQRRWIYTRPSVRQDLRCQRRGESGGHVGASQFRRITHTHTHTHTQREREKERDLIVTVLHPLSLACLLPDDRPLHVCCPRHYRRKTARYYLTHRI</sequence>
<organism evidence="2 3">
    <name type="scientific">Colletotrichum zoysiae</name>
    <dbReference type="NCBI Taxonomy" id="1216348"/>
    <lineage>
        <taxon>Eukaryota</taxon>
        <taxon>Fungi</taxon>
        <taxon>Dikarya</taxon>
        <taxon>Ascomycota</taxon>
        <taxon>Pezizomycotina</taxon>
        <taxon>Sordariomycetes</taxon>
        <taxon>Hypocreomycetidae</taxon>
        <taxon>Glomerellales</taxon>
        <taxon>Glomerellaceae</taxon>
        <taxon>Colletotrichum</taxon>
        <taxon>Colletotrichum graminicola species complex</taxon>
    </lineage>
</organism>
<protein>
    <submittedName>
        <fullName evidence="2">Uncharacterized protein</fullName>
    </submittedName>
</protein>
<evidence type="ECO:0000256" key="1">
    <source>
        <dbReference type="SAM" id="MobiDB-lite"/>
    </source>
</evidence>
<accession>A0AAD9H6U7</accession>
<dbReference type="AlphaFoldDB" id="A0AAD9H6U7"/>
<feature type="region of interest" description="Disordered" evidence="1">
    <location>
        <begin position="30"/>
        <end position="62"/>
    </location>
</feature>
<feature type="compositionally biased region" description="Basic residues" evidence="1">
    <location>
        <begin position="47"/>
        <end position="56"/>
    </location>
</feature>
<gene>
    <name evidence="2" type="ORF">LX32DRAFT_193239</name>
</gene>
<keyword evidence="3" id="KW-1185">Reference proteome</keyword>
<comment type="caution">
    <text evidence="2">The sequence shown here is derived from an EMBL/GenBank/DDBJ whole genome shotgun (WGS) entry which is preliminary data.</text>
</comment>
<evidence type="ECO:0000313" key="3">
    <source>
        <dbReference type="Proteomes" id="UP001232148"/>
    </source>
</evidence>
<evidence type="ECO:0000313" key="2">
    <source>
        <dbReference type="EMBL" id="KAK2022447.1"/>
    </source>
</evidence>
<name>A0AAD9H6U7_9PEZI</name>
<reference evidence="2" key="1">
    <citation type="submission" date="2021-06" db="EMBL/GenBank/DDBJ databases">
        <title>Comparative genomics, transcriptomics and evolutionary studies reveal genomic signatures of adaptation to plant cell wall in hemibiotrophic fungi.</title>
        <authorList>
            <consortium name="DOE Joint Genome Institute"/>
            <person name="Baroncelli R."/>
            <person name="Diaz J.F."/>
            <person name="Benocci T."/>
            <person name="Peng M."/>
            <person name="Battaglia E."/>
            <person name="Haridas S."/>
            <person name="Andreopoulos W."/>
            <person name="Labutti K."/>
            <person name="Pangilinan J."/>
            <person name="Floch G.L."/>
            <person name="Makela M.R."/>
            <person name="Henrissat B."/>
            <person name="Grigoriev I.V."/>
            <person name="Crouch J.A."/>
            <person name="De Vries R.P."/>
            <person name="Sukno S.A."/>
            <person name="Thon M.R."/>
        </authorList>
    </citation>
    <scope>NUCLEOTIDE SEQUENCE</scope>
    <source>
        <strain evidence="2">MAFF235873</strain>
    </source>
</reference>
<dbReference type="EMBL" id="MU843042">
    <property type="protein sequence ID" value="KAK2022447.1"/>
    <property type="molecule type" value="Genomic_DNA"/>
</dbReference>
<dbReference type="Proteomes" id="UP001232148">
    <property type="component" value="Unassembled WGS sequence"/>
</dbReference>
<proteinExistence type="predicted"/>